<proteinExistence type="predicted"/>
<accession>A0A2N0QK18</accession>
<reference evidence="1 2" key="1">
    <citation type="submission" date="2017-10" db="EMBL/GenBank/DDBJ databases">
        <title>Extensive intraspecific genome diversity in a model arbuscular mycorrhizal fungus.</title>
        <authorList>
            <person name="Chen E.C.H."/>
            <person name="Morin E."/>
            <person name="Baudet D."/>
            <person name="Noel J."/>
            <person name="Ndikumana S."/>
            <person name="Charron P."/>
            <person name="St-Onge C."/>
            <person name="Giorgi J."/>
            <person name="Grigoriev I.V."/>
            <person name="Roux C."/>
            <person name="Martin F.M."/>
            <person name="Corradi N."/>
        </authorList>
    </citation>
    <scope>NUCLEOTIDE SEQUENCE [LARGE SCALE GENOMIC DNA]</scope>
    <source>
        <strain evidence="1 2">A1</strain>
    </source>
</reference>
<evidence type="ECO:0000313" key="2">
    <source>
        <dbReference type="Proteomes" id="UP000232688"/>
    </source>
</evidence>
<protein>
    <submittedName>
        <fullName evidence="1">Uncharacterized protein</fullName>
    </submittedName>
</protein>
<dbReference type="VEuPathDB" id="FungiDB:RhiirA1_483857"/>
<comment type="caution">
    <text evidence="1">The sequence shown here is derived from an EMBL/GenBank/DDBJ whole genome shotgun (WGS) entry which is preliminary data.</text>
</comment>
<gene>
    <name evidence="1" type="ORF">RhiirA1_483857</name>
</gene>
<dbReference type="EMBL" id="LLXH01007741">
    <property type="protein sequence ID" value="PKC51389.1"/>
    <property type="molecule type" value="Genomic_DNA"/>
</dbReference>
<evidence type="ECO:0000313" key="1">
    <source>
        <dbReference type="EMBL" id="PKC51389.1"/>
    </source>
</evidence>
<dbReference type="AlphaFoldDB" id="A0A2N0QK18"/>
<dbReference type="Proteomes" id="UP000232688">
    <property type="component" value="Unassembled WGS sequence"/>
</dbReference>
<dbReference type="Gene3D" id="2.60.120.380">
    <property type="match status" value="1"/>
</dbReference>
<name>A0A2N0QK18_9GLOM</name>
<sequence>MLQHLKDHSNHEALQLQLFASTGEGITLYELESGKETFPFYLTKGTYYIRIFSNDQPMKYSFTSSFSKGDNFENELNNTKSTAKLMIPNTTFTGTLNDGGYDNQFADVDVYKFEL</sequence>
<reference evidence="1 2" key="2">
    <citation type="submission" date="2017-10" db="EMBL/GenBank/DDBJ databases">
        <title>Genome analyses suggest a sexual origin of heterokaryosis in a supposedly ancient asexual fungus.</title>
        <authorList>
            <person name="Corradi N."/>
            <person name="Sedzielewska K."/>
            <person name="Noel J."/>
            <person name="Charron P."/>
            <person name="Farinelli L."/>
            <person name="Marton T."/>
            <person name="Kruger M."/>
            <person name="Pelin A."/>
            <person name="Brachmann A."/>
            <person name="Corradi N."/>
        </authorList>
    </citation>
    <scope>NUCLEOTIDE SEQUENCE [LARGE SCALE GENOMIC DNA]</scope>
    <source>
        <strain evidence="1 2">A1</strain>
    </source>
</reference>
<organism evidence="1 2">
    <name type="scientific">Rhizophagus irregularis</name>
    <dbReference type="NCBI Taxonomy" id="588596"/>
    <lineage>
        <taxon>Eukaryota</taxon>
        <taxon>Fungi</taxon>
        <taxon>Fungi incertae sedis</taxon>
        <taxon>Mucoromycota</taxon>
        <taxon>Glomeromycotina</taxon>
        <taxon>Glomeromycetes</taxon>
        <taxon>Glomerales</taxon>
        <taxon>Glomeraceae</taxon>
        <taxon>Rhizophagus</taxon>
    </lineage>
</organism>